<accession>A0A1Q2CGA0</accession>
<dbReference type="SUPFAM" id="SSF55729">
    <property type="entry name" value="Acyl-CoA N-acyltransferases (Nat)"/>
    <property type="match status" value="1"/>
</dbReference>
<keyword evidence="4" id="KW-1185">Reference proteome</keyword>
<evidence type="ECO:0000313" key="4">
    <source>
        <dbReference type="Proteomes" id="UP000188324"/>
    </source>
</evidence>
<evidence type="ECO:0000256" key="1">
    <source>
        <dbReference type="ARBA" id="ARBA00022679"/>
    </source>
</evidence>
<dbReference type="PANTHER" id="PTHR43072">
    <property type="entry name" value="N-ACETYLTRANSFERASE"/>
    <property type="match status" value="1"/>
</dbReference>
<dbReference type="PANTHER" id="PTHR43072:SF23">
    <property type="entry name" value="UPF0039 PROTEIN C11D3.02C"/>
    <property type="match status" value="1"/>
</dbReference>
<dbReference type="Gene3D" id="3.40.630.30">
    <property type="match status" value="1"/>
</dbReference>
<evidence type="ECO:0000256" key="2">
    <source>
        <dbReference type="ARBA" id="ARBA00023315"/>
    </source>
</evidence>
<sequence>MPTIRPARLHDLSAITEIYNEAGVGTTASWALEPVTLEDRRAWFMSLTRKDYPVLVLVDADSIVGFASYGPFRPLAGWAPTVEHSVYIREGYRSAGGGRMLLNALIDYARGRGVRTMVGVIDGANDHSVAFHERMGFTQVGRIEEAGLKFGQWHDAVFMARKIDDGPPS</sequence>
<dbReference type="InterPro" id="IPR016181">
    <property type="entry name" value="Acyl_CoA_acyltransferase"/>
</dbReference>
<dbReference type="InterPro" id="IPR000182">
    <property type="entry name" value="GNAT_dom"/>
</dbReference>
<dbReference type="GO" id="GO:0016747">
    <property type="term" value="F:acyltransferase activity, transferring groups other than amino-acyl groups"/>
    <property type="evidence" value="ECO:0007669"/>
    <property type="project" value="InterPro"/>
</dbReference>
<dbReference type="Proteomes" id="UP000188324">
    <property type="component" value="Chromosome"/>
</dbReference>
<dbReference type="EMBL" id="CP019605">
    <property type="protein sequence ID" value="AQP45133.1"/>
    <property type="molecule type" value="Genomic_DNA"/>
</dbReference>
<reference evidence="3 4" key="1">
    <citation type="journal article" date="2016" name="Int. J. Syst. Evol. Microbiol.">
        <title>Tessaracoccus flavus sp. nov., isolated from the drainage system of a lindane-producing factory.</title>
        <authorList>
            <person name="Kumari R."/>
            <person name="Singh P."/>
            <person name="Schumann P."/>
            <person name="Lal R."/>
        </authorList>
    </citation>
    <scope>NUCLEOTIDE SEQUENCE [LARGE SCALE GENOMIC DNA]</scope>
    <source>
        <strain evidence="3 4">RP1T</strain>
    </source>
</reference>
<organism evidence="3 4">
    <name type="scientific">Tessaracoccus flavus</name>
    <dbReference type="NCBI Taxonomy" id="1610493"/>
    <lineage>
        <taxon>Bacteria</taxon>
        <taxon>Bacillati</taxon>
        <taxon>Actinomycetota</taxon>
        <taxon>Actinomycetes</taxon>
        <taxon>Propionibacteriales</taxon>
        <taxon>Propionibacteriaceae</taxon>
        <taxon>Tessaracoccus</taxon>
    </lineage>
</organism>
<dbReference type="OrthoDB" id="3173333at2"/>
<keyword evidence="1 3" id="KW-0808">Transferase</keyword>
<protein>
    <submittedName>
        <fullName evidence="3">GNAT family N-acetyltransferase</fullName>
    </submittedName>
</protein>
<dbReference type="STRING" id="1610493.RPIT_10290"/>
<keyword evidence="2" id="KW-0012">Acyltransferase</keyword>
<dbReference type="PROSITE" id="PS51186">
    <property type="entry name" value="GNAT"/>
    <property type="match status" value="1"/>
</dbReference>
<dbReference type="CDD" id="cd04301">
    <property type="entry name" value="NAT_SF"/>
    <property type="match status" value="1"/>
</dbReference>
<proteinExistence type="predicted"/>
<dbReference type="Pfam" id="PF13420">
    <property type="entry name" value="Acetyltransf_4"/>
    <property type="match status" value="1"/>
</dbReference>
<dbReference type="AlphaFoldDB" id="A0A1Q2CGA0"/>
<gene>
    <name evidence="3" type="ORF">RPIT_10290</name>
</gene>
<dbReference type="RefSeq" id="WP_077342899.1">
    <property type="nucleotide sequence ID" value="NZ_CP019605.1"/>
</dbReference>
<name>A0A1Q2CGA0_9ACTN</name>
<evidence type="ECO:0000313" key="3">
    <source>
        <dbReference type="EMBL" id="AQP45133.1"/>
    </source>
</evidence>
<dbReference type="KEGG" id="tfl:RPIT_10290"/>